<reference evidence="1 2" key="1">
    <citation type="submission" date="2018-09" db="EMBL/GenBank/DDBJ databases">
        <authorList>
            <person name="Tagini F."/>
        </authorList>
    </citation>
    <scope>NUCLEOTIDE SEQUENCE [LARGE SCALE GENOMIC DNA]</scope>
    <source>
        <strain evidence="1 2">MK13</strain>
    </source>
</reference>
<name>A0A498Q5K9_9MYCO</name>
<dbReference type="RefSeq" id="WP_075544748.1">
    <property type="nucleotide sequence ID" value="NZ_UPHQ01000162.1"/>
</dbReference>
<dbReference type="Proteomes" id="UP000267289">
    <property type="component" value="Unassembled WGS sequence"/>
</dbReference>
<keyword evidence="2" id="KW-1185">Reference proteome</keyword>
<gene>
    <name evidence="1" type="ORF">LAUMK13_03162</name>
</gene>
<dbReference type="EMBL" id="UPHQ01000162">
    <property type="protein sequence ID" value="VBA40647.1"/>
    <property type="molecule type" value="Genomic_DNA"/>
</dbReference>
<evidence type="ECO:0000313" key="1">
    <source>
        <dbReference type="EMBL" id="VBA40647.1"/>
    </source>
</evidence>
<evidence type="ECO:0000313" key="2">
    <source>
        <dbReference type="Proteomes" id="UP000267289"/>
    </source>
</evidence>
<accession>A0A498Q5K9</accession>
<dbReference type="AlphaFoldDB" id="A0A498Q5K9"/>
<proteinExistence type="predicted"/>
<protein>
    <submittedName>
        <fullName evidence="1">Uncharacterized protein</fullName>
    </submittedName>
</protein>
<organism evidence="1 2">
    <name type="scientific">Mycobacterium innocens</name>
    <dbReference type="NCBI Taxonomy" id="2341083"/>
    <lineage>
        <taxon>Bacteria</taxon>
        <taxon>Bacillati</taxon>
        <taxon>Actinomycetota</taxon>
        <taxon>Actinomycetes</taxon>
        <taxon>Mycobacteriales</taxon>
        <taxon>Mycobacteriaceae</taxon>
        <taxon>Mycobacterium</taxon>
    </lineage>
</organism>
<dbReference type="OrthoDB" id="4734108at2"/>
<sequence length="66" mass="7194">MDDEDDEKGDDEVAVLADGPKAGSERALELFDDLDECPFFVRRAAAWCGTSDPIVETTSDSLLVMI</sequence>